<evidence type="ECO:0000313" key="5">
    <source>
        <dbReference type="EMBL" id="CAF9914523.1"/>
    </source>
</evidence>
<dbReference type="Proteomes" id="UP000664169">
    <property type="component" value="Unassembled WGS sequence"/>
</dbReference>
<keyword evidence="2" id="KW-0808">Transferase</keyword>
<feature type="transmembrane region" description="Helical" evidence="3">
    <location>
        <begin position="240"/>
        <end position="259"/>
    </location>
</feature>
<feature type="transmembrane region" description="Helical" evidence="3">
    <location>
        <begin position="110"/>
        <end position="130"/>
    </location>
</feature>
<comment type="caution">
    <text evidence="5">The sequence shown here is derived from an EMBL/GenBank/DDBJ whole genome shotgun (WGS) entry which is preliminary data.</text>
</comment>
<feature type="transmembrane region" description="Helical" evidence="3">
    <location>
        <begin position="176"/>
        <end position="193"/>
    </location>
</feature>
<keyword evidence="3" id="KW-0472">Membrane</keyword>
<feature type="domain" description="Glycosyl transferase CAP10" evidence="4">
    <location>
        <begin position="512"/>
        <end position="818"/>
    </location>
</feature>
<dbReference type="EMBL" id="CAJPDQ010000009">
    <property type="protein sequence ID" value="CAF9914523.1"/>
    <property type="molecule type" value="Genomic_DNA"/>
</dbReference>
<dbReference type="SMART" id="SM00672">
    <property type="entry name" value="CAP10"/>
    <property type="match status" value="1"/>
</dbReference>
<comment type="similarity">
    <text evidence="1">Belongs to the glycosyltransferase 90 family.</text>
</comment>
<dbReference type="OrthoDB" id="541052at2759"/>
<feature type="transmembrane region" description="Helical" evidence="3">
    <location>
        <begin position="199"/>
        <end position="219"/>
    </location>
</feature>
<feature type="transmembrane region" description="Helical" evidence="3">
    <location>
        <begin position="150"/>
        <end position="169"/>
    </location>
</feature>
<dbReference type="InterPro" id="IPR051091">
    <property type="entry name" value="O-Glucosyltr/Glycosyltrsf_90"/>
</dbReference>
<evidence type="ECO:0000256" key="3">
    <source>
        <dbReference type="SAM" id="Phobius"/>
    </source>
</evidence>
<dbReference type="PANTHER" id="PTHR12203:SF35">
    <property type="entry name" value="PROTEIN O-GLUCOSYLTRANSFERASE 1"/>
    <property type="match status" value="1"/>
</dbReference>
<name>A0A8H3EZ33_9LECA</name>
<sequence length="826" mass="93863">MSGSRDRRWRKGNLSVEDTQAFSGVFRPPYGLDSARDRRIAALLAFSVWIGSSMFVYPRSTVICEASLASRIVILQGLVVAIDICILICAHQCIEGIRVASVSSISGTSAVFGAMCFAYAPLVLTFSLIFQLVPGINVLAHIDLQFAKALAWAVSLVFIILLVIGCSIYQKRVMTCFIATSSVYVLTSISSALTNREEWAVTDCIKAISAMMALIYAFANDSRSRKVPPGKIQQPHQVPSLVFYTTLLLLACVTVFKIFPDNTNFSVVQEHPIDALIYAADEAHEAWALQAKQSQSLQAAAFNYQKRYNRLPPPNFHVWYNFAVARDTDVLDDFDTIERDLAPFRALSPVELRRRIKEAVDDRYNEVGLIKIRNGKAQVDTRFEGHAWMMDVMVLMMEYFMSSLPDMDIPFNINDESRVVVPFEEMQHVLTSQPRVQAANVARNWSTNTGALLDEPLSGERESLFENWSFRNNFQKYSTVACPPASASRQTSSWFPSRLCLWCSQPHTVSHFVEDWKLAGNPCHQPDLATLHGFYQGPGAYKITKKLLPVFSASKPQGYSDILYPSIWQWDEGQRVKYAPNQNYPSPDYTNKSNTLFWRGSTAEGFTDFGEWRTFARQRLVYMNTNSTQSLPVYLPQSKGSNEYTFKPLSKEQLLSHPLLKITGLTMDTRFTNYEKAWADVMYESKVFGTVESTDFQANWQHKYLMSMDEGSASKTFIPLVQSNSLPFRASIFREWFDDRIVAWKHFVPIDLRFHGLWSTLAYFAGGFGAIRSDEGLDAGEFIAQSGRLWGSRSLRRDDMEIYFFRLLLEWGRLLDDQRDEVGYQL</sequence>
<accession>A0A8H3EZ33</accession>
<dbReference type="PANTHER" id="PTHR12203">
    <property type="entry name" value="KDEL LYS-ASP-GLU-LEU CONTAINING - RELATED"/>
    <property type="match status" value="1"/>
</dbReference>
<dbReference type="GO" id="GO:0016740">
    <property type="term" value="F:transferase activity"/>
    <property type="evidence" value="ECO:0007669"/>
    <property type="project" value="UniProtKB-KW"/>
</dbReference>
<evidence type="ECO:0000256" key="1">
    <source>
        <dbReference type="ARBA" id="ARBA00010118"/>
    </source>
</evidence>
<protein>
    <recommendedName>
        <fullName evidence="4">Glycosyl transferase CAP10 domain-containing protein</fullName>
    </recommendedName>
</protein>
<organism evidence="5 6">
    <name type="scientific">Gomphillus americanus</name>
    <dbReference type="NCBI Taxonomy" id="1940652"/>
    <lineage>
        <taxon>Eukaryota</taxon>
        <taxon>Fungi</taxon>
        <taxon>Dikarya</taxon>
        <taxon>Ascomycota</taxon>
        <taxon>Pezizomycotina</taxon>
        <taxon>Lecanoromycetes</taxon>
        <taxon>OSLEUM clade</taxon>
        <taxon>Ostropomycetidae</taxon>
        <taxon>Ostropales</taxon>
        <taxon>Graphidaceae</taxon>
        <taxon>Gomphilloideae</taxon>
        <taxon>Gomphillus</taxon>
    </lineage>
</organism>
<dbReference type="InterPro" id="IPR006598">
    <property type="entry name" value="CAP10"/>
</dbReference>
<proteinExistence type="inferred from homology"/>
<evidence type="ECO:0000313" key="6">
    <source>
        <dbReference type="Proteomes" id="UP000664169"/>
    </source>
</evidence>
<dbReference type="AlphaFoldDB" id="A0A8H3EZ33"/>
<dbReference type="Pfam" id="PF05686">
    <property type="entry name" value="Glyco_transf_90"/>
    <property type="match status" value="1"/>
</dbReference>
<feature type="transmembrane region" description="Helical" evidence="3">
    <location>
        <begin position="69"/>
        <end position="90"/>
    </location>
</feature>
<gene>
    <name evidence="5" type="ORF">GOMPHAMPRED_008182</name>
</gene>
<keyword evidence="3" id="KW-1133">Transmembrane helix</keyword>
<evidence type="ECO:0000259" key="4">
    <source>
        <dbReference type="SMART" id="SM00672"/>
    </source>
</evidence>
<keyword evidence="3" id="KW-0812">Transmembrane</keyword>
<reference evidence="5" key="1">
    <citation type="submission" date="2021-03" db="EMBL/GenBank/DDBJ databases">
        <authorList>
            <person name="Tagirdzhanova G."/>
        </authorList>
    </citation>
    <scope>NUCLEOTIDE SEQUENCE</scope>
</reference>
<feature type="transmembrane region" description="Helical" evidence="3">
    <location>
        <begin position="40"/>
        <end position="57"/>
    </location>
</feature>
<evidence type="ECO:0000256" key="2">
    <source>
        <dbReference type="ARBA" id="ARBA00022679"/>
    </source>
</evidence>
<keyword evidence="6" id="KW-1185">Reference proteome</keyword>